<feature type="transmembrane region" description="Helical" evidence="3">
    <location>
        <begin position="186"/>
        <end position="203"/>
    </location>
</feature>
<dbReference type="PROSITE" id="PS50850">
    <property type="entry name" value="MFS"/>
    <property type="match status" value="1"/>
</dbReference>
<dbReference type="Proteomes" id="UP000306584">
    <property type="component" value="Unassembled WGS sequence"/>
</dbReference>
<dbReference type="Gene3D" id="1.20.1250.20">
    <property type="entry name" value="MFS general substrate transporter like domains"/>
    <property type="match status" value="2"/>
</dbReference>
<feature type="transmembrane region" description="Helical" evidence="3">
    <location>
        <begin position="83"/>
        <end position="103"/>
    </location>
</feature>
<feature type="transmembrane region" description="Helical" evidence="3">
    <location>
        <begin position="455"/>
        <end position="476"/>
    </location>
</feature>
<gene>
    <name evidence="5" type="ORF">D6D01_08434</name>
</gene>
<feature type="transmembrane region" description="Helical" evidence="3">
    <location>
        <begin position="380"/>
        <end position="402"/>
    </location>
</feature>
<feature type="transmembrane region" description="Helical" evidence="3">
    <location>
        <begin position="155"/>
        <end position="174"/>
    </location>
</feature>
<reference evidence="5 6" key="1">
    <citation type="submission" date="2018-10" db="EMBL/GenBank/DDBJ databases">
        <title>Fifty Aureobasidium pullulans genomes reveal a recombining polyextremotolerant generalist.</title>
        <authorList>
            <person name="Gostincar C."/>
            <person name="Turk M."/>
            <person name="Zajc J."/>
            <person name="Gunde-Cimerman N."/>
        </authorList>
    </citation>
    <scope>NUCLEOTIDE SEQUENCE [LARGE SCALE GENOMIC DNA]</scope>
    <source>
        <strain evidence="5 6">EXF-6604</strain>
    </source>
</reference>
<evidence type="ECO:0000256" key="1">
    <source>
        <dbReference type="ARBA" id="ARBA00004141"/>
    </source>
</evidence>
<accession>A0A4S9KCN9</accession>
<feature type="transmembrane region" description="Helical" evidence="3">
    <location>
        <begin position="414"/>
        <end position="435"/>
    </location>
</feature>
<sequence length="484" mass="52453">MNKAIRLLSTRAFFSHCPLFKQKFSLMVVSSKQPVVVVADPVHTSHDVEDDAIELTSYSAPVERMSLHRNSFSLPPADGGKDAWMVLLSCFFIEALTWGFPFAYGVFQDHYSRLPEFEGNNSLLPAIGTTTTGIMYFGAPIVYSVCRRWPRFRKISVIAGFVVIIASLIGASFATTPFQLLATQGILYGIGGAAHYFPAFLYLDEWFFARRGIAYGIVWAGGGAAGLALPLTMQWILSEYGFRTALRVWAVTSIILATPAMFFLKGRLPIHHASTGPQKVEIGFLKDPAFWIFLSGNIIQGLGYFLPTYYMPSFARAVGLKPIAGTIAVSLTNVSTMLGSVIAGWFVDRYHVTTGVNICILGTLISIFLFWGFAIYAPMLYIFAILYGIFAGGFASTWAGVIEPLRHKCPGVETGMVVTLFAAGKGLGSVVSGPLSGKLVDADGWSGRGGFAWGSGYGLLILFTGCTAAAQIVGWFGKQAGFVK</sequence>
<feature type="transmembrane region" description="Helical" evidence="3">
    <location>
        <begin position="248"/>
        <end position="268"/>
    </location>
</feature>
<evidence type="ECO:0000313" key="5">
    <source>
        <dbReference type="EMBL" id="THY13095.1"/>
    </source>
</evidence>
<keyword evidence="3" id="KW-1133">Transmembrane helix</keyword>
<comment type="caution">
    <text evidence="5">The sequence shown here is derived from an EMBL/GenBank/DDBJ whole genome shotgun (WGS) entry which is preliminary data.</text>
</comment>
<evidence type="ECO:0000256" key="2">
    <source>
        <dbReference type="ARBA" id="ARBA00006727"/>
    </source>
</evidence>
<dbReference type="InterPro" id="IPR050327">
    <property type="entry name" value="Proton-linked_MCT"/>
</dbReference>
<dbReference type="SUPFAM" id="SSF103473">
    <property type="entry name" value="MFS general substrate transporter"/>
    <property type="match status" value="1"/>
</dbReference>
<comment type="similarity">
    <text evidence="2">Belongs to the major facilitator superfamily. Monocarboxylate porter (TC 2.A.1.13) family.</text>
</comment>
<dbReference type="InterPro" id="IPR020846">
    <property type="entry name" value="MFS_dom"/>
</dbReference>
<feature type="transmembrane region" description="Helical" evidence="3">
    <location>
        <begin position="289"/>
        <end position="311"/>
    </location>
</feature>
<dbReference type="PANTHER" id="PTHR11360">
    <property type="entry name" value="MONOCARBOXYLATE TRANSPORTER"/>
    <property type="match status" value="1"/>
</dbReference>
<comment type="subcellular location">
    <subcellularLocation>
        <location evidence="1">Membrane</location>
        <topology evidence="1">Multi-pass membrane protein</topology>
    </subcellularLocation>
</comment>
<dbReference type="AlphaFoldDB" id="A0A4S9KCN9"/>
<feature type="transmembrane region" description="Helical" evidence="3">
    <location>
        <begin position="323"/>
        <end position="347"/>
    </location>
</feature>
<dbReference type="InterPro" id="IPR011701">
    <property type="entry name" value="MFS"/>
</dbReference>
<organism evidence="5 6">
    <name type="scientific">Aureobasidium pullulans</name>
    <name type="common">Black yeast</name>
    <name type="synonym">Pullularia pullulans</name>
    <dbReference type="NCBI Taxonomy" id="5580"/>
    <lineage>
        <taxon>Eukaryota</taxon>
        <taxon>Fungi</taxon>
        <taxon>Dikarya</taxon>
        <taxon>Ascomycota</taxon>
        <taxon>Pezizomycotina</taxon>
        <taxon>Dothideomycetes</taxon>
        <taxon>Dothideomycetidae</taxon>
        <taxon>Dothideales</taxon>
        <taxon>Saccotheciaceae</taxon>
        <taxon>Aureobasidium</taxon>
    </lineage>
</organism>
<evidence type="ECO:0000259" key="4">
    <source>
        <dbReference type="PROSITE" id="PS50850"/>
    </source>
</evidence>
<feature type="transmembrane region" description="Helical" evidence="3">
    <location>
        <begin position="215"/>
        <end position="236"/>
    </location>
</feature>
<protein>
    <submittedName>
        <fullName evidence="5">Putative MFS monocarboxylate transporter</fullName>
    </submittedName>
</protein>
<dbReference type="Pfam" id="PF07690">
    <property type="entry name" value="MFS_1"/>
    <property type="match status" value="1"/>
</dbReference>
<name>A0A4S9KCN9_AURPU</name>
<dbReference type="GO" id="GO:0016020">
    <property type="term" value="C:membrane"/>
    <property type="evidence" value="ECO:0007669"/>
    <property type="project" value="UniProtKB-SubCell"/>
</dbReference>
<proteinExistence type="inferred from homology"/>
<feature type="transmembrane region" description="Helical" evidence="3">
    <location>
        <begin position="354"/>
        <end position="374"/>
    </location>
</feature>
<dbReference type="InterPro" id="IPR036259">
    <property type="entry name" value="MFS_trans_sf"/>
</dbReference>
<keyword evidence="3" id="KW-0812">Transmembrane</keyword>
<feature type="domain" description="Major facilitator superfamily (MFS) profile" evidence="4">
    <location>
        <begin position="289"/>
        <end position="484"/>
    </location>
</feature>
<dbReference type="EMBL" id="QZBD01000480">
    <property type="protein sequence ID" value="THY13095.1"/>
    <property type="molecule type" value="Genomic_DNA"/>
</dbReference>
<dbReference type="PANTHER" id="PTHR11360:SF287">
    <property type="entry name" value="MFS MONOCARBOXYLATE TRANSPORTER"/>
    <property type="match status" value="1"/>
</dbReference>
<evidence type="ECO:0000256" key="3">
    <source>
        <dbReference type="SAM" id="Phobius"/>
    </source>
</evidence>
<keyword evidence="3" id="KW-0472">Membrane</keyword>
<dbReference type="GO" id="GO:0022857">
    <property type="term" value="F:transmembrane transporter activity"/>
    <property type="evidence" value="ECO:0007669"/>
    <property type="project" value="InterPro"/>
</dbReference>
<feature type="transmembrane region" description="Helical" evidence="3">
    <location>
        <begin position="123"/>
        <end position="143"/>
    </location>
</feature>
<evidence type="ECO:0000313" key="6">
    <source>
        <dbReference type="Proteomes" id="UP000306584"/>
    </source>
</evidence>